<evidence type="ECO:0000256" key="3">
    <source>
        <dbReference type="ARBA" id="ARBA00023163"/>
    </source>
</evidence>
<keyword evidence="3" id="KW-0804">Transcription</keyword>
<evidence type="ECO:0000313" key="6">
    <source>
        <dbReference type="EMBL" id="APB91643.1"/>
    </source>
</evidence>
<accession>A0A1J0CYF4</accession>
<protein>
    <submittedName>
        <fullName evidence="6">Putative mating type 1-2-7 protein</fullName>
    </submittedName>
</protein>
<dbReference type="GO" id="GO:0045895">
    <property type="term" value="P:positive regulation of mating-type specific transcription, DNA-templated"/>
    <property type="evidence" value="ECO:0007669"/>
    <property type="project" value="InterPro"/>
</dbReference>
<keyword evidence="1" id="KW-0805">Transcription regulation</keyword>
<dbReference type="InterPro" id="IPR006856">
    <property type="entry name" value="MATalpha_HMGbox"/>
</dbReference>
<dbReference type="Pfam" id="PF04769">
    <property type="entry name" value="MATalpha_HMGbox"/>
    <property type="match status" value="1"/>
</dbReference>
<name>A0A1J0CYF4_9PEZI</name>
<dbReference type="GO" id="GO:0008301">
    <property type="term" value="F:DNA binding, bending"/>
    <property type="evidence" value="ECO:0007669"/>
    <property type="project" value="InterPro"/>
</dbReference>
<evidence type="ECO:0000256" key="1">
    <source>
        <dbReference type="ARBA" id="ARBA00023015"/>
    </source>
</evidence>
<keyword evidence="4" id="KW-0539">Nucleus</keyword>
<evidence type="ECO:0000256" key="4">
    <source>
        <dbReference type="ARBA" id="ARBA00023242"/>
    </source>
</evidence>
<dbReference type="AlphaFoldDB" id="A0A1J0CYF4"/>
<evidence type="ECO:0000256" key="2">
    <source>
        <dbReference type="ARBA" id="ARBA00023125"/>
    </source>
</evidence>
<dbReference type="EMBL" id="KX832966">
    <property type="protein sequence ID" value="APB91643.1"/>
    <property type="molecule type" value="Genomic_DNA"/>
</dbReference>
<evidence type="ECO:0000259" key="5">
    <source>
        <dbReference type="Pfam" id="PF04769"/>
    </source>
</evidence>
<organism evidence="6">
    <name type="scientific">Knoxdaviesia proteae</name>
    <dbReference type="NCBI Taxonomy" id="1215355"/>
    <lineage>
        <taxon>Eukaryota</taxon>
        <taxon>Fungi</taxon>
        <taxon>Dikarya</taxon>
        <taxon>Ascomycota</taxon>
        <taxon>Pezizomycotina</taxon>
        <taxon>Sordariomycetes</taxon>
        <taxon>Hypocreomycetidae</taxon>
        <taxon>Microascales</taxon>
        <taxon>Gondwanamycetaceae</taxon>
        <taxon>Knoxdaviesia</taxon>
    </lineage>
</organism>
<proteinExistence type="predicted"/>
<dbReference type="GO" id="GO:0005634">
    <property type="term" value="C:nucleus"/>
    <property type="evidence" value="ECO:0007669"/>
    <property type="project" value="InterPro"/>
</dbReference>
<sequence>MASDKLTAYKKAVARSYELDRAISRVPGAMLFLGLNHPGPVKTNAYKLFVYWHKKIFPPGESQQSFRRLWHNDPFHRRWKILAEAYNQVGTKTPYALNPYSFLLNAAEIMRVPLPENYFDSMGWALDIVERQIALLDCDQDSVQAISSQDTSTVPVSWKHLLYMCYVGNHLGDRGRRILRRVGILKPPNRKVHDIPYYPIDETQIPTF</sequence>
<reference evidence="6" key="1">
    <citation type="journal article" date="2016" name="Fungal Genet. Biol.">
        <title>Genetic basis for high population diversity in Protea-associated Knoxdaviesia.</title>
        <authorList>
            <person name="Aylward J."/>
            <person name="Steenkamp E.T."/>
            <person name="Dreyer L.L."/>
            <person name="Roets F."/>
            <person name="Wingfield M.J."/>
            <person name="Wingfield B.D."/>
        </authorList>
    </citation>
    <scope>NUCLEOTIDE SEQUENCE</scope>
    <source>
        <strain evidence="6">CMW40880</strain>
    </source>
</reference>
<keyword evidence="2" id="KW-0238">DNA-binding</keyword>
<gene>
    <name evidence="6" type="primary">MAT1-2-7</name>
</gene>
<feature type="domain" description="Alpha box" evidence="5">
    <location>
        <begin position="67"/>
        <end position="165"/>
    </location>
</feature>